<evidence type="ECO:0000313" key="2">
    <source>
        <dbReference type="Proteomes" id="UP000638570"/>
    </source>
</evidence>
<evidence type="ECO:0008006" key="3">
    <source>
        <dbReference type="Google" id="ProtNLM"/>
    </source>
</evidence>
<comment type="caution">
    <text evidence="1">The sequence shown here is derived from an EMBL/GenBank/DDBJ whole genome shotgun (WGS) entry which is preliminary data.</text>
</comment>
<keyword evidence="2" id="KW-1185">Reference proteome</keyword>
<dbReference type="RefSeq" id="WP_202085352.1">
    <property type="nucleotide sequence ID" value="NZ_JAERTZ010000025.1"/>
</dbReference>
<name>A0ABS1QTP0_9GAMM</name>
<protein>
    <recommendedName>
        <fullName evidence="3">DUF1040 domain-containing protein</fullName>
    </recommendedName>
</protein>
<dbReference type="EMBL" id="JAERTZ010000025">
    <property type="protein sequence ID" value="MBL1377927.1"/>
    <property type="molecule type" value="Genomic_DNA"/>
</dbReference>
<reference evidence="2" key="1">
    <citation type="submission" date="2021-01" db="EMBL/GenBank/DDBJ databases">
        <title>Genome public.</title>
        <authorList>
            <person name="Liu C."/>
            <person name="Sun Q."/>
        </authorList>
    </citation>
    <scope>NUCLEOTIDE SEQUENCE [LARGE SCALE GENOMIC DNA]</scope>
    <source>
        <strain evidence="2">CGMCC 1.18722</strain>
    </source>
</reference>
<proteinExistence type="predicted"/>
<sequence>MNEHESLRKALAWLLEHPELDQHLIAEASRHFDLSPLDEEFLIQYFLSGSHGMARTSSKNTRDDDLDSN</sequence>
<dbReference type="Proteomes" id="UP000638570">
    <property type="component" value="Unassembled WGS sequence"/>
</dbReference>
<evidence type="ECO:0000313" key="1">
    <source>
        <dbReference type="EMBL" id="MBL1377927.1"/>
    </source>
</evidence>
<accession>A0ABS1QTP0</accession>
<organism evidence="1 2">
    <name type="scientific">Zobellella iuensis</name>
    <dbReference type="NCBI Taxonomy" id="2803811"/>
    <lineage>
        <taxon>Bacteria</taxon>
        <taxon>Pseudomonadati</taxon>
        <taxon>Pseudomonadota</taxon>
        <taxon>Gammaproteobacteria</taxon>
        <taxon>Aeromonadales</taxon>
        <taxon>Aeromonadaceae</taxon>
        <taxon>Zobellella</taxon>
    </lineage>
</organism>
<gene>
    <name evidence="1" type="ORF">JKV55_11370</name>
</gene>